<reference evidence="1 2" key="1">
    <citation type="journal article" date="2024" name="BMC Biol.">
        <title>Comparative genomics of Ascetosporea gives new insight into the evolutionary basis for animal parasitism in Rhizaria.</title>
        <authorList>
            <person name="Hiltunen Thoren M."/>
            <person name="Onut-Brannstrom I."/>
            <person name="Alfjorden A."/>
            <person name="Peckova H."/>
            <person name="Swords F."/>
            <person name="Hooper C."/>
            <person name="Holzer A.S."/>
            <person name="Bass D."/>
            <person name="Burki F."/>
        </authorList>
    </citation>
    <scope>NUCLEOTIDE SEQUENCE [LARGE SCALE GENOMIC DNA]</scope>
    <source>
        <strain evidence="1">20-A016</strain>
    </source>
</reference>
<comment type="caution">
    <text evidence="1">The sequence shown here is derived from an EMBL/GenBank/DDBJ whole genome shotgun (WGS) entry which is preliminary data.</text>
</comment>
<sequence>FAGTRYRTGSSSRLRNNGKADAFEKTGIFDYFKNPHRLLSKNKGEIGSLNDKKFNKNVNDYCNNGPKPFFYNQRYEEEPEEKISQKISSPFLNENYVEFYSISNRQQGFFDETKNLKDDYNYFQLSNSSSFKNLDDYLSGRLRRIPSYAESNSLVTKSEGTSNNKYREERGIFGTSQQRPLGFTGKSANQPNCQYALSTIRKLSCKEKPNKSTSEPTCSKTRKIIGENFKYQFGKLHDDNDHREEEYFIEMILDKFERMLKGDENLSKYDNEEPIVEKILDKLLDYVEGADSVKVNAVGFHGRVNRKILRKLVLDFLEKEKLKKTLNRR</sequence>
<gene>
    <name evidence="1" type="ORF">MHBO_001259</name>
</gene>
<keyword evidence="2" id="KW-1185">Reference proteome</keyword>
<name>A0ABV2AIB1_9EUKA</name>
<proteinExistence type="predicted"/>
<dbReference type="EMBL" id="JBDODL010000283">
    <property type="protein sequence ID" value="MES1919421.1"/>
    <property type="molecule type" value="Genomic_DNA"/>
</dbReference>
<evidence type="ECO:0000313" key="2">
    <source>
        <dbReference type="Proteomes" id="UP001439008"/>
    </source>
</evidence>
<feature type="non-terminal residue" evidence="1">
    <location>
        <position position="1"/>
    </location>
</feature>
<protein>
    <submittedName>
        <fullName evidence="1">Uncharacterized protein</fullName>
    </submittedName>
</protein>
<accession>A0ABV2AIB1</accession>
<organism evidence="1 2">
    <name type="scientific">Bonamia ostreae</name>
    <dbReference type="NCBI Taxonomy" id="126728"/>
    <lineage>
        <taxon>Eukaryota</taxon>
        <taxon>Sar</taxon>
        <taxon>Rhizaria</taxon>
        <taxon>Endomyxa</taxon>
        <taxon>Ascetosporea</taxon>
        <taxon>Haplosporida</taxon>
        <taxon>Bonamia</taxon>
    </lineage>
</organism>
<dbReference type="Proteomes" id="UP001439008">
    <property type="component" value="Unassembled WGS sequence"/>
</dbReference>
<evidence type="ECO:0000313" key="1">
    <source>
        <dbReference type="EMBL" id="MES1919421.1"/>
    </source>
</evidence>